<dbReference type="Proteomes" id="UP000599074">
    <property type="component" value="Unassembled WGS sequence"/>
</dbReference>
<feature type="transmembrane region" description="Helical" evidence="6">
    <location>
        <begin position="229"/>
        <end position="250"/>
    </location>
</feature>
<sequence length="492" mass="51394">MSQALARDRLGVLSVIMFALTAAAPLMVVGALVTTAWGAIGVTGFPLGFVLMAAVLALFSFGYVAMSRQLTNAGAFYSYIAQGLGKPFGVAGSFVALLAYNMMQVGLYGVFGAALSDLLKAKFDLGVEWWVLALALWLFVAIMGLLRVEVNSRVLAVLLAAEIVVVVVFDVVFLANPNGGSITVDTFTPSSLSGPAVGAVLVTCITAFVGFEAAPVFSEEAKRAGTTVAAATFLGLAVMTVLYALTSWAASVTIGPANLVDAAKQQGPDLIFNTAAGHLNSAWIVDVAHALLLTSIAAGALSYHNTVTRYTFALGRERVLPAVFGRTRARSGAPQAASLAQSVVGLVVIVAYAVAGWDPLVRLFFWMGTTGGLGILFLITATSLAVVCYFGRDRRGENPWTWLLSPVLALLGLGYVIYQALANYANLLGVEPTSGLRWQLPLAYGVVAVAGLLWALAMRASRPHAYRVVGLGAKAAGVLAGTDHGSREAVSR</sequence>
<feature type="transmembrane region" description="Helical" evidence="6">
    <location>
        <begin position="129"/>
        <end position="148"/>
    </location>
</feature>
<feature type="transmembrane region" description="Helical" evidence="6">
    <location>
        <begin position="87"/>
        <end position="109"/>
    </location>
</feature>
<keyword evidence="8" id="KW-1185">Reference proteome</keyword>
<gene>
    <name evidence="7" type="ORF">Pme01_52030</name>
</gene>
<evidence type="ECO:0000256" key="3">
    <source>
        <dbReference type="ARBA" id="ARBA00022692"/>
    </source>
</evidence>
<feature type="transmembrane region" description="Helical" evidence="6">
    <location>
        <begin position="12"/>
        <end position="40"/>
    </location>
</feature>
<dbReference type="PANTHER" id="PTHR42770:SF16">
    <property type="entry name" value="AMINO ACID PERMEASE"/>
    <property type="match status" value="1"/>
</dbReference>
<feature type="transmembrane region" description="Helical" evidence="6">
    <location>
        <begin position="400"/>
        <end position="418"/>
    </location>
</feature>
<accession>A0A8J3THC0</accession>
<dbReference type="EMBL" id="BOON01000054">
    <property type="protein sequence ID" value="GII25606.1"/>
    <property type="molecule type" value="Genomic_DNA"/>
</dbReference>
<keyword evidence="4 6" id="KW-1133">Transmembrane helix</keyword>
<dbReference type="InterPro" id="IPR002293">
    <property type="entry name" value="AA/rel_permease1"/>
</dbReference>
<evidence type="ECO:0000313" key="7">
    <source>
        <dbReference type="EMBL" id="GII25606.1"/>
    </source>
</evidence>
<keyword evidence="3 6" id="KW-0812">Transmembrane</keyword>
<feature type="transmembrane region" description="Helical" evidence="6">
    <location>
        <begin position="438"/>
        <end position="457"/>
    </location>
</feature>
<organism evidence="7 8">
    <name type="scientific">Planosporangium mesophilum</name>
    <dbReference type="NCBI Taxonomy" id="689768"/>
    <lineage>
        <taxon>Bacteria</taxon>
        <taxon>Bacillati</taxon>
        <taxon>Actinomycetota</taxon>
        <taxon>Actinomycetes</taxon>
        <taxon>Micromonosporales</taxon>
        <taxon>Micromonosporaceae</taxon>
        <taxon>Planosporangium</taxon>
    </lineage>
</organism>
<dbReference type="GO" id="GO:0005886">
    <property type="term" value="C:plasma membrane"/>
    <property type="evidence" value="ECO:0007669"/>
    <property type="project" value="UniProtKB-SubCell"/>
</dbReference>
<evidence type="ECO:0000256" key="4">
    <source>
        <dbReference type="ARBA" id="ARBA00022989"/>
    </source>
</evidence>
<reference evidence="7" key="1">
    <citation type="submission" date="2021-01" db="EMBL/GenBank/DDBJ databases">
        <title>Whole genome shotgun sequence of Planosporangium mesophilum NBRC 109066.</title>
        <authorList>
            <person name="Komaki H."/>
            <person name="Tamura T."/>
        </authorList>
    </citation>
    <scope>NUCLEOTIDE SEQUENCE</scope>
    <source>
        <strain evidence="7">NBRC 109066</strain>
    </source>
</reference>
<evidence type="ECO:0000256" key="6">
    <source>
        <dbReference type="SAM" id="Phobius"/>
    </source>
</evidence>
<dbReference type="Pfam" id="PF13520">
    <property type="entry name" value="AA_permease_2"/>
    <property type="match status" value="1"/>
</dbReference>
<evidence type="ECO:0000256" key="1">
    <source>
        <dbReference type="ARBA" id="ARBA00004651"/>
    </source>
</evidence>
<keyword evidence="5 6" id="KW-0472">Membrane</keyword>
<dbReference type="GO" id="GO:0022857">
    <property type="term" value="F:transmembrane transporter activity"/>
    <property type="evidence" value="ECO:0007669"/>
    <property type="project" value="InterPro"/>
</dbReference>
<evidence type="ECO:0000313" key="8">
    <source>
        <dbReference type="Proteomes" id="UP000599074"/>
    </source>
</evidence>
<dbReference type="InterPro" id="IPR050367">
    <property type="entry name" value="APC_superfamily"/>
</dbReference>
<name>A0A8J3THC0_9ACTN</name>
<dbReference type="PANTHER" id="PTHR42770">
    <property type="entry name" value="AMINO ACID TRANSPORTER-RELATED"/>
    <property type="match status" value="1"/>
</dbReference>
<comment type="caution">
    <text evidence="7">The sequence shown here is derived from an EMBL/GenBank/DDBJ whole genome shotgun (WGS) entry which is preliminary data.</text>
</comment>
<dbReference type="Gene3D" id="1.20.1740.10">
    <property type="entry name" value="Amino acid/polyamine transporter I"/>
    <property type="match status" value="1"/>
</dbReference>
<protein>
    <submittedName>
        <fullName evidence="7">Amino acid permease</fullName>
    </submittedName>
</protein>
<evidence type="ECO:0000256" key="2">
    <source>
        <dbReference type="ARBA" id="ARBA00022475"/>
    </source>
</evidence>
<feature type="transmembrane region" description="Helical" evidence="6">
    <location>
        <begin position="196"/>
        <end position="217"/>
    </location>
</feature>
<feature type="transmembrane region" description="Helical" evidence="6">
    <location>
        <begin position="46"/>
        <end position="66"/>
    </location>
</feature>
<keyword evidence="2" id="KW-1003">Cell membrane</keyword>
<feature type="transmembrane region" description="Helical" evidence="6">
    <location>
        <begin position="336"/>
        <end position="357"/>
    </location>
</feature>
<evidence type="ECO:0000256" key="5">
    <source>
        <dbReference type="ARBA" id="ARBA00023136"/>
    </source>
</evidence>
<feature type="transmembrane region" description="Helical" evidence="6">
    <location>
        <begin position="363"/>
        <end position="388"/>
    </location>
</feature>
<dbReference type="AlphaFoldDB" id="A0A8J3THC0"/>
<dbReference type="PIRSF" id="PIRSF006060">
    <property type="entry name" value="AA_transporter"/>
    <property type="match status" value="1"/>
</dbReference>
<proteinExistence type="predicted"/>
<comment type="subcellular location">
    <subcellularLocation>
        <location evidence="1">Cell membrane</location>
        <topology evidence="1">Multi-pass membrane protein</topology>
    </subcellularLocation>
</comment>
<feature type="transmembrane region" description="Helical" evidence="6">
    <location>
        <begin position="155"/>
        <end position="176"/>
    </location>
</feature>
<feature type="transmembrane region" description="Helical" evidence="6">
    <location>
        <begin position="282"/>
        <end position="303"/>
    </location>
</feature>